<proteinExistence type="predicted"/>
<organism evidence="2 3">
    <name type="scientific">Saccharopolyspora endophytica</name>
    <dbReference type="NCBI Taxonomy" id="543886"/>
    <lineage>
        <taxon>Bacteria</taxon>
        <taxon>Bacillati</taxon>
        <taxon>Actinomycetota</taxon>
        <taxon>Actinomycetes</taxon>
        <taxon>Pseudonocardiales</taxon>
        <taxon>Pseudonocardiaceae</taxon>
        <taxon>Saccharopolyspora</taxon>
    </lineage>
</organism>
<evidence type="ECO:0000256" key="1">
    <source>
        <dbReference type="SAM" id="MobiDB-lite"/>
    </source>
</evidence>
<keyword evidence="3" id="KW-1185">Reference proteome</keyword>
<evidence type="ECO:0000313" key="3">
    <source>
        <dbReference type="Proteomes" id="UP000674084"/>
    </source>
</evidence>
<dbReference type="InterPro" id="IPR036086">
    <property type="entry name" value="ParB/Sulfiredoxin_sf"/>
</dbReference>
<name>A0ABS5DQK9_9PSEU</name>
<dbReference type="RefSeq" id="WP_210973602.1">
    <property type="nucleotide sequence ID" value="NZ_JAGPXE010000021.1"/>
</dbReference>
<dbReference type="EMBL" id="JAGPXE010000021">
    <property type="protein sequence ID" value="MBQ0928596.1"/>
    <property type="molecule type" value="Genomic_DNA"/>
</dbReference>
<feature type="region of interest" description="Disordered" evidence="1">
    <location>
        <begin position="253"/>
        <end position="280"/>
    </location>
</feature>
<feature type="compositionally biased region" description="Basic and acidic residues" evidence="1">
    <location>
        <begin position="268"/>
        <end position="280"/>
    </location>
</feature>
<sequence length="426" mass="47310">MLASVGTHGVRLPILATPTGEGPAVIDGFTRVLCALHHRQDQVPVLLVAEDEAEQWRRLVDQWIANEHRRGLGEADKAAMIEQMSLFGLSPDDIADQLTTDVTVVKAALKVRSSEKSTSLAQQNDQLDMLQLAAISEFEDDDDAYAEIVDTLHHRPAQLNHVMTRCRHELEARQAREAEIQRLTSAGVTVVDAAQLPETSRPLSTLKDGHGQALSDEVEQHQSCPGHAASVRSTYTGEARVSWHCLAWKKHGHHLRSDAPGGEQGLSEEQKAERARAREHNPQWRAALEVRREWLSEFLQRKTPPKQARQFLASVLAAGDERVTKAISRSNRYARSVLGDKRVDRLANGGRRMTEDQVTMLELGIVLCAYEEAYDAAHTVSTWRSPTPADHRYLTALAHWGYPLSPVEHLVLNPENNANTPGDQAA</sequence>
<accession>A0ABS5DQK9</accession>
<reference evidence="2 3" key="1">
    <citation type="submission" date="2021-04" db="EMBL/GenBank/DDBJ databases">
        <title>Whole-genome sequencing of Saccharopolyspora endophytica KCTC 19397.</title>
        <authorList>
            <person name="Ay H."/>
            <person name="Saygin H."/>
            <person name="Sahin N."/>
        </authorList>
    </citation>
    <scope>NUCLEOTIDE SEQUENCE [LARGE SCALE GENOMIC DNA]</scope>
    <source>
        <strain evidence="2 3">KCTC 19397</strain>
    </source>
</reference>
<dbReference type="SUPFAM" id="SSF110849">
    <property type="entry name" value="ParB/Sulfiredoxin"/>
    <property type="match status" value="1"/>
</dbReference>
<dbReference type="Proteomes" id="UP000674084">
    <property type="component" value="Unassembled WGS sequence"/>
</dbReference>
<comment type="caution">
    <text evidence="2">The sequence shown here is derived from an EMBL/GenBank/DDBJ whole genome shotgun (WGS) entry which is preliminary data.</text>
</comment>
<gene>
    <name evidence="2" type="ORF">KBO27_32025</name>
</gene>
<evidence type="ECO:0000313" key="2">
    <source>
        <dbReference type="EMBL" id="MBQ0928596.1"/>
    </source>
</evidence>
<protein>
    <submittedName>
        <fullName evidence="2">Uncharacterized protein</fullName>
    </submittedName>
</protein>